<sequence length="180" mass="20141">MANTNLEIATIGGGCFWCTEAVFQEVKGIQKVVSGYTGGNAPGRPTYREICSGLTGHAEVVQVTFDPAIISYEDILLIFMTTHDPTTLNQQGADAGTQYRSVIYYHNDIQERKAKMVLKEMSAIYEKPIVTELSPLGVFYNAEEQHQDYYKNNSEQGYCQVVINPKLAKLRKLHADKLLN</sequence>
<dbReference type="GO" id="GO:0008113">
    <property type="term" value="F:peptide-methionine (S)-S-oxide reductase activity"/>
    <property type="evidence" value="ECO:0007669"/>
    <property type="project" value="UniProtKB-UniRule"/>
</dbReference>
<dbReference type="Proteomes" id="UP000198990">
    <property type="component" value="Unassembled WGS sequence"/>
</dbReference>
<dbReference type="EMBL" id="FNZN01000002">
    <property type="protein sequence ID" value="SEK79388.1"/>
    <property type="molecule type" value="Genomic_DNA"/>
</dbReference>
<dbReference type="NCBIfam" id="TIGR00401">
    <property type="entry name" value="msrA"/>
    <property type="match status" value="1"/>
</dbReference>
<dbReference type="OrthoDB" id="4174719at2"/>
<feature type="domain" description="Peptide methionine sulphoxide reductase MsrA" evidence="5">
    <location>
        <begin position="9"/>
        <end position="160"/>
    </location>
</feature>
<comment type="similarity">
    <text evidence="4">Belongs to the MsrA Met sulfoxide reductase family.</text>
</comment>
<comment type="function">
    <text evidence="4">Has an important function as a repair enzyme for proteins that have been inactivated by oxidation. Catalyzes the reversible oxidation-reduction of methionine sulfoxide in proteins to methionine.</text>
</comment>
<dbReference type="PANTHER" id="PTHR43774">
    <property type="entry name" value="PEPTIDE METHIONINE SULFOXIDE REDUCTASE"/>
    <property type="match status" value="1"/>
</dbReference>
<dbReference type="HAMAP" id="MF_01401">
    <property type="entry name" value="MsrA"/>
    <property type="match status" value="1"/>
</dbReference>
<dbReference type="STRING" id="228957.SAMN04488008_102176"/>
<dbReference type="EC" id="1.8.4.11" evidence="4"/>
<protein>
    <recommendedName>
        <fullName evidence="4">Peptide methionine sulfoxide reductase MsrA</fullName>
        <shortName evidence="4">Protein-methionine-S-oxide reductase</shortName>
        <ecNumber evidence="4">1.8.4.11</ecNumber>
    </recommendedName>
    <alternativeName>
        <fullName evidence="4">Peptide-methionine (S)-S-oxide reductase</fullName>
        <shortName evidence="4">Peptide Met(O) reductase</shortName>
    </alternativeName>
</protein>
<feature type="active site" evidence="4">
    <location>
        <position position="15"/>
    </location>
</feature>
<comment type="catalytic activity">
    <reaction evidence="3 4">
        <text>[thioredoxin]-disulfide + L-methionine + H2O = L-methionine (S)-S-oxide + [thioredoxin]-dithiol</text>
        <dbReference type="Rhea" id="RHEA:19993"/>
        <dbReference type="Rhea" id="RHEA-COMP:10698"/>
        <dbReference type="Rhea" id="RHEA-COMP:10700"/>
        <dbReference type="ChEBI" id="CHEBI:15377"/>
        <dbReference type="ChEBI" id="CHEBI:29950"/>
        <dbReference type="ChEBI" id="CHEBI:50058"/>
        <dbReference type="ChEBI" id="CHEBI:57844"/>
        <dbReference type="ChEBI" id="CHEBI:58772"/>
        <dbReference type="EC" id="1.8.4.11"/>
    </reaction>
</comment>
<evidence type="ECO:0000313" key="6">
    <source>
        <dbReference type="EMBL" id="SEK79388.1"/>
    </source>
</evidence>
<organism evidence="6 7">
    <name type="scientific">Maribacter orientalis</name>
    <dbReference type="NCBI Taxonomy" id="228957"/>
    <lineage>
        <taxon>Bacteria</taxon>
        <taxon>Pseudomonadati</taxon>
        <taxon>Bacteroidota</taxon>
        <taxon>Flavobacteriia</taxon>
        <taxon>Flavobacteriales</taxon>
        <taxon>Flavobacteriaceae</taxon>
        <taxon>Maribacter</taxon>
    </lineage>
</organism>
<dbReference type="SUPFAM" id="SSF55068">
    <property type="entry name" value="Peptide methionine sulfoxide reductase"/>
    <property type="match status" value="1"/>
</dbReference>
<evidence type="ECO:0000256" key="4">
    <source>
        <dbReference type="HAMAP-Rule" id="MF_01401"/>
    </source>
</evidence>
<dbReference type="Gene3D" id="3.30.1060.10">
    <property type="entry name" value="Peptide methionine sulphoxide reductase MsrA"/>
    <property type="match status" value="1"/>
</dbReference>
<evidence type="ECO:0000256" key="2">
    <source>
        <dbReference type="ARBA" id="ARBA00047806"/>
    </source>
</evidence>
<evidence type="ECO:0000256" key="1">
    <source>
        <dbReference type="ARBA" id="ARBA00023002"/>
    </source>
</evidence>
<proteinExistence type="inferred from homology"/>
<keyword evidence="7" id="KW-1185">Reference proteome</keyword>
<accession>A0A1H7JXS9</accession>
<dbReference type="GO" id="GO:0033744">
    <property type="term" value="F:L-methionine:thioredoxin-disulfide S-oxidoreductase activity"/>
    <property type="evidence" value="ECO:0007669"/>
    <property type="project" value="RHEA"/>
</dbReference>
<evidence type="ECO:0000259" key="5">
    <source>
        <dbReference type="Pfam" id="PF01625"/>
    </source>
</evidence>
<dbReference type="InterPro" id="IPR002569">
    <property type="entry name" value="Met_Sox_Rdtase_MsrA_dom"/>
</dbReference>
<dbReference type="InterPro" id="IPR036509">
    <property type="entry name" value="Met_Sox_Rdtase_MsrA_sf"/>
</dbReference>
<keyword evidence="1 4" id="KW-0560">Oxidoreductase</keyword>
<dbReference type="RefSeq" id="WP_091620511.1">
    <property type="nucleotide sequence ID" value="NZ_FNZN01000002.1"/>
</dbReference>
<dbReference type="Pfam" id="PF01625">
    <property type="entry name" value="PMSR"/>
    <property type="match status" value="1"/>
</dbReference>
<dbReference type="PANTHER" id="PTHR43774:SF1">
    <property type="entry name" value="PEPTIDE METHIONINE SULFOXIDE REDUCTASE MSRA 2"/>
    <property type="match status" value="1"/>
</dbReference>
<name>A0A1H7JXS9_9FLAO</name>
<evidence type="ECO:0000313" key="7">
    <source>
        <dbReference type="Proteomes" id="UP000198990"/>
    </source>
</evidence>
<gene>
    <name evidence="4" type="primary">msrA</name>
    <name evidence="6" type="ORF">SAMN04488008_102176</name>
</gene>
<reference evidence="7" key="1">
    <citation type="submission" date="2016-10" db="EMBL/GenBank/DDBJ databases">
        <authorList>
            <person name="Varghese N."/>
            <person name="Submissions S."/>
        </authorList>
    </citation>
    <scope>NUCLEOTIDE SEQUENCE [LARGE SCALE GENOMIC DNA]</scope>
    <source>
        <strain evidence="7">DSM 16471</strain>
    </source>
</reference>
<comment type="catalytic activity">
    <reaction evidence="2 4">
        <text>L-methionyl-[protein] + [thioredoxin]-disulfide + H2O = L-methionyl-(S)-S-oxide-[protein] + [thioredoxin]-dithiol</text>
        <dbReference type="Rhea" id="RHEA:14217"/>
        <dbReference type="Rhea" id="RHEA-COMP:10698"/>
        <dbReference type="Rhea" id="RHEA-COMP:10700"/>
        <dbReference type="Rhea" id="RHEA-COMP:12313"/>
        <dbReference type="Rhea" id="RHEA-COMP:12315"/>
        <dbReference type="ChEBI" id="CHEBI:15377"/>
        <dbReference type="ChEBI" id="CHEBI:16044"/>
        <dbReference type="ChEBI" id="CHEBI:29950"/>
        <dbReference type="ChEBI" id="CHEBI:44120"/>
        <dbReference type="ChEBI" id="CHEBI:50058"/>
        <dbReference type="EC" id="1.8.4.11"/>
    </reaction>
</comment>
<evidence type="ECO:0000256" key="3">
    <source>
        <dbReference type="ARBA" id="ARBA00048782"/>
    </source>
</evidence>
<dbReference type="AlphaFoldDB" id="A0A1H7JXS9"/>